<name>A0A9W8HT28_9FUNG</name>
<dbReference type="NCBIfam" id="TIGR00048">
    <property type="entry name" value="rRNA_mod_RlmN"/>
    <property type="match status" value="1"/>
</dbReference>
<dbReference type="GO" id="GO:0030488">
    <property type="term" value="P:tRNA methylation"/>
    <property type="evidence" value="ECO:0007669"/>
    <property type="project" value="InterPro"/>
</dbReference>
<dbReference type="InterPro" id="IPR040072">
    <property type="entry name" value="Methyltransferase_A"/>
</dbReference>
<dbReference type="InterPro" id="IPR004383">
    <property type="entry name" value="rRNA_lsu_MTrfase_RlmN/Cfr"/>
</dbReference>
<dbReference type="PROSITE" id="PS51918">
    <property type="entry name" value="RADICAL_SAM"/>
    <property type="match status" value="1"/>
</dbReference>
<evidence type="ECO:0000256" key="8">
    <source>
        <dbReference type="ARBA" id="ARBA00022691"/>
    </source>
</evidence>
<dbReference type="SFLD" id="SFLDF00275">
    <property type="entry name" value="adenosine_C2_methyltransferase"/>
    <property type="match status" value="1"/>
</dbReference>
<dbReference type="GO" id="GO:0008173">
    <property type="term" value="F:RNA methyltransferase activity"/>
    <property type="evidence" value="ECO:0007669"/>
    <property type="project" value="InterPro"/>
</dbReference>
<evidence type="ECO:0000259" key="13">
    <source>
        <dbReference type="PROSITE" id="PS51918"/>
    </source>
</evidence>
<dbReference type="InterPro" id="IPR013785">
    <property type="entry name" value="Aldolase_TIM"/>
</dbReference>
<dbReference type="AlphaFoldDB" id="A0A9W8HT28"/>
<dbReference type="Gene3D" id="1.10.3210.10">
    <property type="entry name" value="Hypothetical protein af1432"/>
    <property type="match status" value="1"/>
</dbReference>
<keyword evidence="5" id="KW-0698">rRNA processing</keyword>
<comment type="subcellular location">
    <subcellularLocation>
        <location evidence="2">Cytoplasm</location>
    </subcellularLocation>
</comment>
<dbReference type="Gene3D" id="1.10.150.530">
    <property type="match status" value="1"/>
</dbReference>
<dbReference type="OrthoDB" id="538249at2759"/>
<evidence type="ECO:0000256" key="12">
    <source>
        <dbReference type="ARBA" id="ARBA00023014"/>
    </source>
</evidence>
<reference evidence="14" key="1">
    <citation type="submission" date="2022-07" db="EMBL/GenBank/DDBJ databases">
        <title>Phylogenomic reconstructions and comparative analyses of Kickxellomycotina fungi.</title>
        <authorList>
            <person name="Reynolds N.K."/>
            <person name="Stajich J.E."/>
            <person name="Barry K."/>
            <person name="Grigoriev I.V."/>
            <person name="Crous P."/>
            <person name="Smith M.E."/>
        </authorList>
    </citation>
    <scope>NUCLEOTIDE SEQUENCE</scope>
    <source>
        <strain evidence="14">BCRC 34489</strain>
    </source>
</reference>
<dbReference type="SFLD" id="SFLDG01062">
    <property type="entry name" value="methyltransferase_(Class_A)"/>
    <property type="match status" value="1"/>
</dbReference>
<accession>A0A9W8HT28</accession>
<evidence type="ECO:0000256" key="9">
    <source>
        <dbReference type="ARBA" id="ARBA00022694"/>
    </source>
</evidence>
<dbReference type="InterPro" id="IPR027492">
    <property type="entry name" value="RNA_MTrfase_RlmN"/>
</dbReference>
<dbReference type="SUPFAM" id="SSF109604">
    <property type="entry name" value="HD-domain/PDEase-like"/>
    <property type="match status" value="1"/>
</dbReference>
<keyword evidence="6" id="KW-0489">Methyltransferase</keyword>
<evidence type="ECO:0000256" key="7">
    <source>
        <dbReference type="ARBA" id="ARBA00022679"/>
    </source>
</evidence>
<keyword evidence="15" id="KW-1185">Reference proteome</keyword>
<dbReference type="Pfam" id="PF21016">
    <property type="entry name" value="RlmN_N"/>
    <property type="match status" value="1"/>
</dbReference>
<dbReference type="InterPro" id="IPR058240">
    <property type="entry name" value="rSAM_sf"/>
</dbReference>
<keyword evidence="10" id="KW-0479">Metal-binding</keyword>
<dbReference type="EMBL" id="JANBUM010000013">
    <property type="protein sequence ID" value="KAJ2787758.1"/>
    <property type="molecule type" value="Genomic_DNA"/>
</dbReference>
<evidence type="ECO:0000256" key="5">
    <source>
        <dbReference type="ARBA" id="ARBA00022552"/>
    </source>
</evidence>
<dbReference type="SUPFAM" id="SSF102114">
    <property type="entry name" value="Radical SAM enzymes"/>
    <property type="match status" value="1"/>
</dbReference>
<keyword evidence="3" id="KW-0004">4Fe-4S</keyword>
<dbReference type="HAMAP" id="MF_01849">
    <property type="entry name" value="RNA_methyltr_RlmN"/>
    <property type="match status" value="1"/>
</dbReference>
<evidence type="ECO:0000256" key="10">
    <source>
        <dbReference type="ARBA" id="ARBA00022723"/>
    </source>
</evidence>
<dbReference type="InterPro" id="IPR007197">
    <property type="entry name" value="rSAM"/>
</dbReference>
<dbReference type="GO" id="GO:0005737">
    <property type="term" value="C:cytoplasm"/>
    <property type="evidence" value="ECO:0007669"/>
    <property type="project" value="UniProtKB-SubCell"/>
</dbReference>
<sequence length="579" mass="64034">MTTGSDSPALSAERKVEMVFELLENGSKKGYIGENITQLEHALQAALRAVESQADEETVLAALLHDIGQFCSPGELQRMLVEDFGQETTDSTGSGLVSVGVVGHEKLGGDYLRKIGFSKKVCDLVESHVVAKRYLTAVNPEYYAGLSNASKQSLKFQGGPFTAEEVVEFRSDPLFEQKVQLRTWDDASKIVDFKTPGLEAYRDMAIRHLKSTAVDGPLHKVNIFGKTRQKIVEAAEALNVPPYRGRQIHEWIYTKGVTTFQDMANLPRSLQRDLDQKYRIDYGRVLDSQLSVDGTRKMLIQYNNDTKASVEAVFIPEDHRGTLCVSSQIGCSLSCRFCHTGTQALYRNLTASEIVGQYMIAAWMAKDFPKTLNQRPNVSNIVFMGQGEPLYNFRNVSAAVRTLTDKDGIGMAPWRITISTSGIAPLIPKIASELNVGLAVSLHSADNDVRSEIMPINKTYPLSQLMSSCREFVKCASPQSQRITFEYVMLDGVNDGDVDANRLVDLIRDLPAHVNLIPFNPWPGSNYRSSDEARVAEFCNIVRSRGIHASVRTPRGDDILAACGQLKSSHDTKKSVATV</sequence>
<comment type="cofactor">
    <cofactor evidence="1">
        <name>[4Fe-4S] cluster</name>
        <dbReference type="ChEBI" id="CHEBI:49883"/>
    </cofactor>
</comment>
<dbReference type="SFLD" id="SFLDS00029">
    <property type="entry name" value="Radical_SAM"/>
    <property type="match status" value="1"/>
</dbReference>
<dbReference type="PANTHER" id="PTHR30544:SF5">
    <property type="entry name" value="RADICAL SAM CORE DOMAIN-CONTAINING PROTEIN"/>
    <property type="match status" value="1"/>
</dbReference>
<keyword evidence="12" id="KW-0411">Iron-sulfur</keyword>
<dbReference type="CDD" id="cd01335">
    <property type="entry name" value="Radical_SAM"/>
    <property type="match status" value="1"/>
</dbReference>
<protein>
    <recommendedName>
        <fullName evidence="13">Radical SAM core domain-containing protein</fullName>
    </recommendedName>
</protein>
<keyword evidence="8" id="KW-0949">S-adenosyl-L-methionine</keyword>
<evidence type="ECO:0000256" key="6">
    <source>
        <dbReference type="ARBA" id="ARBA00022603"/>
    </source>
</evidence>
<evidence type="ECO:0000256" key="3">
    <source>
        <dbReference type="ARBA" id="ARBA00022485"/>
    </source>
</evidence>
<keyword evidence="9" id="KW-0819">tRNA processing</keyword>
<dbReference type="GO" id="GO:0070475">
    <property type="term" value="P:rRNA base methylation"/>
    <property type="evidence" value="ECO:0007669"/>
    <property type="project" value="InterPro"/>
</dbReference>
<keyword evidence="11" id="KW-0408">Iron</keyword>
<evidence type="ECO:0000256" key="11">
    <source>
        <dbReference type="ARBA" id="ARBA00023004"/>
    </source>
</evidence>
<dbReference type="InterPro" id="IPR048641">
    <property type="entry name" value="RlmN_N"/>
</dbReference>
<evidence type="ECO:0000313" key="14">
    <source>
        <dbReference type="EMBL" id="KAJ2787758.1"/>
    </source>
</evidence>
<dbReference type="Pfam" id="PF04055">
    <property type="entry name" value="Radical_SAM"/>
    <property type="match status" value="1"/>
</dbReference>
<proteinExistence type="inferred from homology"/>
<comment type="caution">
    <text evidence="14">The sequence shown here is derived from an EMBL/GenBank/DDBJ whole genome shotgun (WGS) entry which is preliminary data.</text>
</comment>
<evidence type="ECO:0000256" key="1">
    <source>
        <dbReference type="ARBA" id="ARBA00001966"/>
    </source>
</evidence>
<keyword evidence="7" id="KW-0808">Transferase</keyword>
<dbReference type="InterPro" id="IPR006674">
    <property type="entry name" value="HD_domain"/>
</dbReference>
<evidence type="ECO:0000256" key="4">
    <source>
        <dbReference type="ARBA" id="ARBA00022490"/>
    </source>
</evidence>
<dbReference type="GO" id="GO:0051539">
    <property type="term" value="F:4 iron, 4 sulfur cluster binding"/>
    <property type="evidence" value="ECO:0007669"/>
    <property type="project" value="UniProtKB-KW"/>
</dbReference>
<evidence type="ECO:0000313" key="15">
    <source>
        <dbReference type="Proteomes" id="UP001140172"/>
    </source>
</evidence>
<gene>
    <name evidence="14" type="ORF">GGI15_000459</name>
</gene>
<organism evidence="14 15">
    <name type="scientific">Coemansia interrupta</name>
    <dbReference type="NCBI Taxonomy" id="1126814"/>
    <lineage>
        <taxon>Eukaryota</taxon>
        <taxon>Fungi</taxon>
        <taxon>Fungi incertae sedis</taxon>
        <taxon>Zoopagomycota</taxon>
        <taxon>Kickxellomycotina</taxon>
        <taxon>Kickxellomycetes</taxon>
        <taxon>Kickxellales</taxon>
        <taxon>Kickxellaceae</taxon>
        <taxon>Coemansia</taxon>
    </lineage>
</organism>
<feature type="domain" description="Radical SAM core" evidence="13">
    <location>
        <begin position="317"/>
        <end position="557"/>
    </location>
</feature>
<dbReference type="Gene3D" id="3.20.20.70">
    <property type="entry name" value="Aldolase class I"/>
    <property type="match status" value="1"/>
</dbReference>
<dbReference type="Pfam" id="PF01966">
    <property type="entry name" value="HD"/>
    <property type="match status" value="1"/>
</dbReference>
<dbReference type="PANTHER" id="PTHR30544">
    <property type="entry name" value="23S RRNA METHYLTRANSFERASE"/>
    <property type="match status" value="1"/>
</dbReference>
<dbReference type="Proteomes" id="UP001140172">
    <property type="component" value="Unassembled WGS sequence"/>
</dbReference>
<evidence type="ECO:0000256" key="2">
    <source>
        <dbReference type="ARBA" id="ARBA00004496"/>
    </source>
</evidence>
<keyword evidence="4" id="KW-0963">Cytoplasm</keyword>
<dbReference type="GO" id="GO:0046872">
    <property type="term" value="F:metal ion binding"/>
    <property type="evidence" value="ECO:0007669"/>
    <property type="project" value="UniProtKB-KW"/>
</dbReference>